<accession>A0A0S2MVG6</accession>
<organism evidence="1 2">
    <name type="scientific">Bacillus phage phiS58</name>
    <dbReference type="NCBI Taxonomy" id="1643327"/>
    <lineage>
        <taxon>Viruses</taxon>
        <taxon>Duplodnaviria</taxon>
        <taxon>Heunggongvirae</taxon>
        <taxon>Uroviricota</taxon>
        <taxon>Caudoviricetes</taxon>
        <taxon>Waukeshavirus</taxon>
        <taxon>Waukeshavirus waukesha92</taxon>
    </lineage>
</organism>
<name>A0A0S2MVG6_9CAUD</name>
<evidence type="ECO:0000313" key="2">
    <source>
        <dbReference type="Proteomes" id="UP000223661"/>
    </source>
</evidence>
<protein>
    <submittedName>
        <fullName evidence="1">Uncharacterized protein</fullName>
    </submittedName>
</protein>
<gene>
    <name evidence="1" type="ORF">XO29_0038</name>
</gene>
<dbReference type="Proteomes" id="UP000223661">
    <property type="component" value="Segment"/>
</dbReference>
<evidence type="ECO:0000313" key="1">
    <source>
        <dbReference type="EMBL" id="ALO79892.1"/>
    </source>
</evidence>
<sequence length="92" mass="11045">MHFLFHVIHKTLIQSGFSIFSIVFRLLYDRILGNLWYYDNNKKRNEKKTHSVCKSDLAHSYTVRPTHEGNICHKSLFGHYTSNIYIITCRYY</sequence>
<reference evidence="1 2" key="1">
    <citation type="submission" date="2015-10" db="EMBL/GenBank/DDBJ databases">
        <title>Whole Genome sequencing of Bacillus ACT Group Temperature Bacteriophages.</title>
        <authorList>
            <person name="Fouts D.E."/>
            <person name="Rasko D.A."/>
            <person name="Cer R.R."/>
            <person name="Jiang L."/>
            <person name="Fedorova N.B."/>
            <person name="Shvartsbeyn A."/>
            <person name="Read T.D."/>
            <person name="Gill S.R."/>
            <person name="Klumpp J."/>
            <person name="Calendar R."/>
        </authorList>
    </citation>
    <scope>NUCLEOTIDE SEQUENCE [LARGE SCALE GENOMIC DNA]</scope>
</reference>
<dbReference type="EMBL" id="KT970646">
    <property type="protein sequence ID" value="ALO79892.1"/>
    <property type="molecule type" value="Genomic_DNA"/>
</dbReference>
<proteinExistence type="predicted"/>